<dbReference type="PANTHER" id="PTHR43876:SF7">
    <property type="entry name" value="UBIQUINONE BIOSYNTHESIS MONOOXYGENASE COQ6, MITOCHONDRIAL"/>
    <property type="match status" value="1"/>
</dbReference>
<dbReference type="AlphaFoldDB" id="A0A5Q2QFR2"/>
<dbReference type="InterPro" id="IPR002938">
    <property type="entry name" value="FAD-bd"/>
</dbReference>
<dbReference type="Gene3D" id="3.50.50.60">
    <property type="entry name" value="FAD/NAD(P)-binding domain"/>
    <property type="match status" value="2"/>
</dbReference>
<feature type="domain" description="FAD-binding" evidence="1">
    <location>
        <begin position="130"/>
        <end position="284"/>
    </location>
</feature>
<dbReference type="Pfam" id="PF01494">
    <property type="entry name" value="FAD_binding_3"/>
    <property type="match status" value="1"/>
</dbReference>
<dbReference type="GO" id="GO:0071949">
    <property type="term" value="F:FAD binding"/>
    <property type="evidence" value="ECO:0007669"/>
    <property type="project" value="InterPro"/>
</dbReference>
<protein>
    <submittedName>
        <fullName evidence="2">NAD(P)-binding protein</fullName>
    </submittedName>
</protein>
<dbReference type="InterPro" id="IPR051205">
    <property type="entry name" value="UbiH/COQ6_monooxygenase"/>
</dbReference>
<dbReference type="Pfam" id="PF13450">
    <property type="entry name" value="NAD_binding_8"/>
    <property type="match status" value="1"/>
</dbReference>
<dbReference type="EMBL" id="CP045871">
    <property type="protein sequence ID" value="QGG81211.1"/>
    <property type="molecule type" value="Genomic_DNA"/>
</dbReference>
<dbReference type="Proteomes" id="UP000388235">
    <property type="component" value="Chromosome"/>
</dbReference>
<dbReference type="PANTHER" id="PTHR43876">
    <property type="entry name" value="UBIQUINONE BIOSYNTHESIS MONOOXYGENASE COQ6, MITOCHONDRIAL"/>
    <property type="match status" value="1"/>
</dbReference>
<dbReference type="KEGG" id="llp:GH975_11805"/>
<dbReference type="OrthoDB" id="9769565at2"/>
<dbReference type="PRINTS" id="PR00420">
    <property type="entry name" value="RNGMNOXGNASE"/>
</dbReference>
<evidence type="ECO:0000259" key="1">
    <source>
        <dbReference type="Pfam" id="PF01494"/>
    </source>
</evidence>
<accession>A0A5Q2QFR2</accession>
<evidence type="ECO:0000313" key="3">
    <source>
        <dbReference type="Proteomes" id="UP000388235"/>
    </source>
</evidence>
<dbReference type="InterPro" id="IPR036188">
    <property type="entry name" value="FAD/NAD-bd_sf"/>
</dbReference>
<dbReference type="SUPFAM" id="SSF51905">
    <property type="entry name" value="FAD/NAD(P)-binding domain"/>
    <property type="match status" value="1"/>
</dbReference>
<proteinExistence type="predicted"/>
<sequence>MIHIVGGGMVGASLACAMAKNGAAVTVFERAEPGPPAATDARVSALNPSSLAWLGSLGIQPPLQSFSDMLVFGPQCDDLRFNGALGALVVNQALQQAALARARALGVRVRIGADVSFNDGLRVDGQAEPSDLVVAADGAHSSIRSQAELDLVRRDLGQNATYLRVAIDPAFSATAAQVFLASGPLACLPVAPDQAVLVWSRDYHAQDLPADPAAIAGLASAAFEHRLGALRALGEATTVALFDGHARRYWRSGLALVGDAAHQIHPLAGQGVNLGLADAQVLAQQWQQKPGDGALSAYARGRFWPNESTRLAMRGLKAVFGLTATPAVVARAWGLSTVAHSEKLRRLSQNFASGRFSGSA</sequence>
<evidence type="ECO:0000313" key="2">
    <source>
        <dbReference type="EMBL" id="QGG81211.1"/>
    </source>
</evidence>
<keyword evidence="3" id="KW-1185">Reference proteome</keyword>
<name>A0A5Q2QFR2_9GAMM</name>
<dbReference type="PROSITE" id="PS01304">
    <property type="entry name" value="UBIH"/>
    <property type="match status" value="1"/>
</dbReference>
<gene>
    <name evidence="2" type="ORF">GH975_11805</name>
</gene>
<reference evidence="2 3" key="1">
    <citation type="submission" date="2019-11" db="EMBL/GenBank/DDBJ databases">
        <authorList>
            <person name="Khan S.A."/>
            <person name="Jeon C.O."/>
            <person name="Chun B.H."/>
        </authorList>
    </citation>
    <scope>NUCLEOTIDE SEQUENCE [LARGE SCALE GENOMIC DNA]</scope>
    <source>
        <strain evidence="2 3">IMCC 1097</strain>
    </source>
</reference>
<organism evidence="2 3">
    <name type="scientific">Litorivicinus lipolyticus</name>
    <dbReference type="NCBI Taxonomy" id="418701"/>
    <lineage>
        <taxon>Bacteria</taxon>
        <taxon>Pseudomonadati</taxon>
        <taxon>Pseudomonadota</taxon>
        <taxon>Gammaproteobacteria</taxon>
        <taxon>Oceanospirillales</taxon>
        <taxon>Litorivicinaceae</taxon>
        <taxon>Litorivicinus</taxon>
    </lineage>
</organism>
<dbReference type="InterPro" id="IPR018168">
    <property type="entry name" value="Ubi_Hdrlase_CS"/>
</dbReference>
<dbReference type="RefSeq" id="WP_153714714.1">
    <property type="nucleotide sequence ID" value="NZ_CP045871.1"/>
</dbReference>